<dbReference type="Proteomes" id="UP001648503">
    <property type="component" value="Unassembled WGS sequence"/>
</dbReference>
<dbReference type="EMBL" id="JAFCIX010000501">
    <property type="protein sequence ID" value="KAH6588546.1"/>
    <property type="molecule type" value="Genomic_DNA"/>
</dbReference>
<keyword evidence="3" id="KW-1185">Reference proteome</keyword>
<feature type="region of interest" description="Disordered" evidence="1">
    <location>
        <begin position="61"/>
        <end position="81"/>
    </location>
</feature>
<evidence type="ECO:0000313" key="3">
    <source>
        <dbReference type="Proteomes" id="UP001648503"/>
    </source>
</evidence>
<reference evidence="2 3" key="1">
    <citation type="submission" date="2021-02" db="EMBL/GenBank/DDBJ databases">
        <title>Variation within the Batrachochytrium salamandrivorans European outbreak.</title>
        <authorList>
            <person name="Kelly M."/>
            <person name="Pasmans F."/>
            <person name="Shea T.P."/>
            <person name="Munoz J.F."/>
            <person name="Carranza S."/>
            <person name="Cuomo C.A."/>
            <person name="Martel A."/>
        </authorList>
    </citation>
    <scope>NUCLEOTIDE SEQUENCE [LARGE SCALE GENOMIC DNA]</scope>
    <source>
        <strain evidence="2 3">AMFP18/2</strain>
    </source>
</reference>
<proteinExistence type="predicted"/>
<gene>
    <name evidence="2" type="ORF">BASA50_010673</name>
</gene>
<sequence length="338" mass="35467">MLSTTNYTITLKLDLDFQTTFHVVERGWSAGLASIYMSVHEILVNCRLGIKLSASVSSPSYTGAQKQDGPDPMSSNVDSSVSDDASWKKVLFGSGASPAVACVPTVPTVTFVPIVATVPVVATTFIVPLAATVSTAPVHSGAVVKYCKPIIAPIAAAVSTGSAVVKFIPLFPIYVQSAPVATSACAVVRRIPYYSTFSIPSCVSLPGAFNRTFPSSTLVPLLIPALADVAIVSSEASAEAPIEVPTEAACSAVESAFSPAVAAQAMVSVPDCDVAVSPFAPSTNLASHGYDKPFWERSSRRKVVALPSLHMATFDYNNWLITYDSRGSVVFQPRKATV</sequence>
<protein>
    <submittedName>
        <fullName evidence="2">Uncharacterized protein</fullName>
    </submittedName>
</protein>
<name>A0ABQ8EXT0_9FUNG</name>
<comment type="caution">
    <text evidence="2">The sequence shown here is derived from an EMBL/GenBank/DDBJ whole genome shotgun (WGS) entry which is preliminary data.</text>
</comment>
<evidence type="ECO:0000256" key="1">
    <source>
        <dbReference type="SAM" id="MobiDB-lite"/>
    </source>
</evidence>
<evidence type="ECO:0000313" key="2">
    <source>
        <dbReference type="EMBL" id="KAH6588546.1"/>
    </source>
</evidence>
<organism evidence="2 3">
    <name type="scientific">Batrachochytrium salamandrivorans</name>
    <dbReference type="NCBI Taxonomy" id="1357716"/>
    <lineage>
        <taxon>Eukaryota</taxon>
        <taxon>Fungi</taxon>
        <taxon>Fungi incertae sedis</taxon>
        <taxon>Chytridiomycota</taxon>
        <taxon>Chytridiomycota incertae sedis</taxon>
        <taxon>Chytridiomycetes</taxon>
        <taxon>Rhizophydiales</taxon>
        <taxon>Rhizophydiales incertae sedis</taxon>
        <taxon>Batrachochytrium</taxon>
    </lineage>
</organism>
<accession>A0ABQ8EXT0</accession>